<name>A0A2S7KZK5_9FLAO</name>
<comment type="caution">
    <text evidence="1">The sequence shown here is derived from an EMBL/GenBank/DDBJ whole genome shotgun (WGS) entry which is preliminary data.</text>
</comment>
<sequence length="140" mass="15560">MKNYLQIVLIVLLIGCKSTQQTKNNQLDVTSVKNEKKENTFQLSQVDLNSKEIVLLTADPKKPTTITDANGHQQKFQNVKSITIKSVKNKKKDSLVSNKIESSENSIDKSKIKETASSISDTVQYKGIFIAIASSIFLSL</sequence>
<gene>
    <name evidence="1" type="ORF">BST83_13345</name>
</gene>
<dbReference type="RefSeq" id="WP_104810230.1">
    <property type="nucleotide sequence ID" value="NZ_MQUA01000013.1"/>
</dbReference>
<dbReference type="Proteomes" id="UP000239522">
    <property type="component" value="Unassembled WGS sequence"/>
</dbReference>
<accession>A0A2S7KZK5</accession>
<reference evidence="1 2" key="1">
    <citation type="submission" date="2016-11" db="EMBL/GenBank/DDBJ databases">
        <title>Trade-off between light-utilization and light-protection in marine flavobacteria.</title>
        <authorList>
            <person name="Kumagai Y."/>
        </authorList>
    </citation>
    <scope>NUCLEOTIDE SEQUENCE [LARGE SCALE GENOMIC DNA]</scope>
    <source>
        <strain evidence="1 2">ATCC 700397</strain>
    </source>
</reference>
<evidence type="ECO:0000313" key="1">
    <source>
        <dbReference type="EMBL" id="PQB08026.1"/>
    </source>
</evidence>
<protein>
    <submittedName>
        <fullName evidence="1">Uncharacterized protein</fullName>
    </submittedName>
</protein>
<dbReference type="OrthoDB" id="9904879at2"/>
<dbReference type="PROSITE" id="PS51257">
    <property type="entry name" value="PROKAR_LIPOPROTEIN"/>
    <property type="match status" value="1"/>
</dbReference>
<proteinExistence type="predicted"/>
<evidence type="ECO:0000313" key="2">
    <source>
        <dbReference type="Proteomes" id="UP000239522"/>
    </source>
</evidence>
<keyword evidence="2" id="KW-1185">Reference proteome</keyword>
<dbReference type="EMBL" id="MQUA01000013">
    <property type="protein sequence ID" value="PQB08026.1"/>
    <property type="molecule type" value="Genomic_DNA"/>
</dbReference>
<dbReference type="AlphaFoldDB" id="A0A2S7KZK5"/>
<organism evidence="1 2">
    <name type="scientific">Polaribacter filamentus</name>
    <dbReference type="NCBI Taxonomy" id="53483"/>
    <lineage>
        <taxon>Bacteria</taxon>
        <taxon>Pseudomonadati</taxon>
        <taxon>Bacteroidota</taxon>
        <taxon>Flavobacteriia</taxon>
        <taxon>Flavobacteriales</taxon>
        <taxon>Flavobacteriaceae</taxon>
    </lineage>
</organism>